<evidence type="ECO:0000313" key="2">
    <source>
        <dbReference type="Proteomes" id="UP001249851"/>
    </source>
</evidence>
<name>A0AAD9V4X6_ACRCE</name>
<evidence type="ECO:0000313" key="1">
    <source>
        <dbReference type="EMBL" id="KAK2561393.1"/>
    </source>
</evidence>
<keyword evidence="2" id="KW-1185">Reference proteome</keyword>
<dbReference type="EMBL" id="JARQWQ010000033">
    <property type="protein sequence ID" value="KAK2561393.1"/>
    <property type="molecule type" value="Genomic_DNA"/>
</dbReference>
<reference evidence="1" key="2">
    <citation type="journal article" date="2023" name="Science">
        <title>Genomic signatures of disease resistance in endangered staghorn corals.</title>
        <authorList>
            <person name="Vollmer S.V."/>
            <person name="Selwyn J.D."/>
            <person name="Despard B.A."/>
            <person name="Roesel C.L."/>
        </authorList>
    </citation>
    <scope>NUCLEOTIDE SEQUENCE</scope>
    <source>
        <strain evidence="1">K2</strain>
    </source>
</reference>
<proteinExistence type="predicted"/>
<reference evidence="1" key="1">
    <citation type="journal article" date="2023" name="G3 (Bethesda)">
        <title>Whole genome assembly and annotation of the endangered Caribbean coral Acropora cervicornis.</title>
        <authorList>
            <person name="Selwyn J.D."/>
            <person name="Vollmer S.V."/>
        </authorList>
    </citation>
    <scope>NUCLEOTIDE SEQUENCE</scope>
    <source>
        <strain evidence="1">K2</strain>
    </source>
</reference>
<gene>
    <name evidence="1" type="ORF">P5673_015912</name>
</gene>
<organism evidence="1 2">
    <name type="scientific">Acropora cervicornis</name>
    <name type="common">Staghorn coral</name>
    <dbReference type="NCBI Taxonomy" id="6130"/>
    <lineage>
        <taxon>Eukaryota</taxon>
        <taxon>Metazoa</taxon>
        <taxon>Cnidaria</taxon>
        <taxon>Anthozoa</taxon>
        <taxon>Hexacorallia</taxon>
        <taxon>Scleractinia</taxon>
        <taxon>Astrocoeniina</taxon>
        <taxon>Acroporidae</taxon>
        <taxon>Acropora</taxon>
    </lineage>
</organism>
<protein>
    <submittedName>
        <fullName evidence="1">Uncharacterized protein</fullName>
    </submittedName>
</protein>
<accession>A0AAD9V4X6</accession>
<dbReference type="AlphaFoldDB" id="A0AAD9V4X6"/>
<dbReference type="Proteomes" id="UP001249851">
    <property type="component" value="Unassembled WGS sequence"/>
</dbReference>
<sequence length="73" mass="8244">MCFNVFFILFFDELPSKASIQSLNHSITESHLTDIQVNGEDGGVKSISELMRFVDSTEEIAEEKLKTRGRHAV</sequence>
<comment type="caution">
    <text evidence="1">The sequence shown here is derived from an EMBL/GenBank/DDBJ whole genome shotgun (WGS) entry which is preliminary data.</text>
</comment>